<gene>
    <name evidence="3" type="ORF">BECKFW1821A_GA0114235_10924</name>
    <name evidence="4" type="ORF">BECKFW1821B_GA0114236_11544</name>
</gene>
<sequence length="183" mass="19916">MDLTNQFLIAMPTLRDPNFHRTVTYLCAHNQDGAMGIIINRPLGLGLGEILKHMDMEVTDPAVNYMRVFYGGPIQPERGFVIHRPSGKWESMLSVGDDVAIATSRDILAAIAAGTGPANVIVALGYAGWAAGQLEKEMAENVWLSVPIDSRIIFEVPFEKRWKSAAQMLGVDPTLLSGEVGHG</sequence>
<protein>
    <recommendedName>
        <fullName evidence="2">UPF0301 protein BECKFW1821A_GA0114235_10924</fullName>
    </recommendedName>
</protein>
<dbReference type="PANTHER" id="PTHR30327:SF1">
    <property type="entry name" value="UPF0301 PROTEIN YQGE"/>
    <property type="match status" value="1"/>
</dbReference>
<dbReference type="InterPro" id="IPR003774">
    <property type="entry name" value="AlgH-like"/>
</dbReference>
<dbReference type="HAMAP" id="MF_00758">
    <property type="entry name" value="UPF0301"/>
    <property type="match status" value="1"/>
</dbReference>
<dbReference type="GO" id="GO:0005829">
    <property type="term" value="C:cytosol"/>
    <property type="evidence" value="ECO:0007669"/>
    <property type="project" value="TreeGrafter"/>
</dbReference>
<dbReference type="EMBL" id="CAADFD010000154">
    <property type="protein sequence ID" value="VFJ68843.1"/>
    <property type="molecule type" value="Genomic_DNA"/>
</dbReference>
<dbReference type="PANTHER" id="PTHR30327">
    <property type="entry name" value="UNCHARACTERIZED PROTEIN YQGE"/>
    <property type="match status" value="1"/>
</dbReference>
<proteinExistence type="inferred from homology"/>
<dbReference type="NCBIfam" id="NF001266">
    <property type="entry name" value="PRK00228.1-1"/>
    <property type="match status" value="1"/>
</dbReference>
<dbReference type="Pfam" id="PF02622">
    <property type="entry name" value="DUF179"/>
    <property type="match status" value="1"/>
</dbReference>
<comment type="similarity">
    <text evidence="1 2">Belongs to the UPF0301 (AlgH) family.</text>
</comment>
<dbReference type="EMBL" id="CAADEW010000092">
    <property type="protein sequence ID" value="VFJ59559.1"/>
    <property type="molecule type" value="Genomic_DNA"/>
</dbReference>
<dbReference type="AlphaFoldDB" id="A0A450TM90"/>
<organism evidence="4">
    <name type="scientific">Candidatus Kentrum sp. FW</name>
    <dbReference type="NCBI Taxonomy" id="2126338"/>
    <lineage>
        <taxon>Bacteria</taxon>
        <taxon>Pseudomonadati</taxon>
        <taxon>Pseudomonadota</taxon>
        <taxon>Gammaproteobacteria</taxon>
        <taxon>Candidatus Kentrum</taxon>
    </lineage>
</organism>
<name>A0A450TM90_9GAMM</name>
<evidence type="ECO:0000256" key="1">
    <source>
        <dbReference type="ARBA" id="ARBA00009600"/>
    </source>
</evidence>
<reference evidence="4" key="1">
    <citation type="submission" date="2019-02" db="EMBL/GenBank/DDBJ databases">
        <authorList>
            <person name="Gruber-Vodicka R. H."/>
            <person name="Seah K. B. B."/>
        </authorList>
    </citation>
    <scope>NUCLEOTIDE SEQUENCE</scope>
    <source>
        <strain evidence="4">BECK_BZ106</strain>
        <strain evidence="3">BECK_BZ15</strain>
    </source>
</reference>
<accession>A0A450TM90</accession>
<evidence type="ECO:0000256" key="2">
    <source>
        <dbReference type="HAMAP-Rule" id="MF_00758"/>
    </source>
</evidence>
<evidence type="ECO:0000313" key="3">
    <source>
        <dbReference type="EMBL" id="VFJ59559.1"/>
    </source>
</evidence>
<evidence type="ECO:0000313" key="4">
    <source>
        <dbReference type="EMBL" id="VFJ68843.1"/>
    </source>
</evidence>
<dbReference type="SUPFAM" id="SSF143456">
    <property type="entry name" value="VC0467-like"/>
    <property type="match status" value="1"/>
</dbReference>
<dbReference type="Gene3D" id="3.40.1740.10">
    <property type="entry name" value="VC0467-like"/>
    <property type="match status" value="1"/>
</dbReference>